<evidence type="ECO:0000313" key="2">
    <source>
        <dbReference type="Proteomes" id="UP000537825"/>
    </source>
</evidence>
<keyword evidence="2" id="KW-1185">Reference proteome</keyword>
<evidence type="ECO:0000313" key="1">
    <source>
        <dbReference type="EMBL" id="NBC44376.1"/>
    </source>
</evidence>
<dbReference type="AlphaFoldDB" id="A0A7X4YF95"/>
<dbReference type="EMBL" id="JAAAPK010000010">
    <property type="protein sequence ID" value="NBC44376.1"/>
    <property type="molecule type" value="Genomic_DNA"/>
</dbReference>
<proteinExistence type="predicted"/>
<reference evidence="1 2" key="1">
    <citation type="submission" date="2020-01" db="EMBL/GenBank/DDBJ databases">
        <title>The draft genome sequence of Corallococcus exiguus DSM 14696.</title>
        <authorList>
            <person name="Zhang X."/>
            <person name="Zhu H."/>
        </authorList>
    </citation>
    <scope>NUCLEOTIDE SEQUENCE [LARGE SCALE GENOMIC DNA]</scope>
    <source>
        <strain evidence="1 2">DSM 14696</strain>
    </source>
</reference>
<name>A0A7X4YF95_9BACT</name>
<gene>
    <name evidence="1" type="ORF">GTZ93_31675</name>
</gene>
<protein>
    <submittedName>
        <fullName evidence="1">Collagen-like protein</fullName>
    </submittedName>
</protein>
<accession>A0A7X4YF95</accession>
<dbReference type="Proteomes" id="UP000537825">
    <property type="component" value="Unassembled WGS sequence"/>
</dbReference>
<keyword evidence="1" id="KW-0176">Collagen</keyword>
<organism evidence="1 2">
    <name type="scientific">Corallococcus exiguus</name>
    <dbReference type="NCBI Taxonomy" id="83462"/>
    <lineage>
        <taxon>Bacteria</taxon>
        <taxon>Pseudomonadati</taxon>
        <taxon>Myxococcota</taxon>
        <taxon>Myxococcia</taxon>
        <taxon>Myxococcales</taxon>
        <taxon>Cystobacterineae</taxon>
        <taxon>Myxococcaceae</taxon>
        <taxon>Corallococcus</taxon>
    </lineage>
</organism>
<dbReference type="RefSeq" id="WP_139916007.1">
    <property type="nucleotide sequence ID" value="NZ_CBCSLE010000001.1"/>
</dbReference>
<sequence length="211" mass="21802">MSPESLVTVSDSLVGAVVCEPGRTFCDGAHLFSCSRSGRDAFSLGACAGGSDSNPVGCFTTDCPGGATACCRPAKATCDWSFTSPAISGQTFGFDEKRDKENYCVAPSTCDQNSFTFYIAPPKTTGSCPEMIGRSIQVIIGRPLPLAGQVVTLPDSRVIIHSGSATTACSAWTGTLIIHSDVPSWRVSIDATCSNPGSSDIRIVGTASGDV</sequence>
<comment type="caution">
    <text evidence="1">The sequence shown here is derived from an EMBL/GenBank/DDBJ whole genome shotgun (WGS) entry which is preliminary data.</text>
</comment>